<dbReference type="InterPro" id="IPR026341">
    <property type="entry name" value="T9SS_type_B"/>
</dbReference>
<gene>
    <name evidence="1" type="ORF">AAAT34_07580</name>
</gene>
<dbReference type="Pfam" id="PF13585">
    <property type="entry name" value="CHU_C"/>
    <property type="match status" value="1"/>
</dbReference>
<protein>
    <submittedName>
        <fullName evidence="1">Gliding motility-associated C-terminal domain-containing protein</fullName>
    </submittedName>
</protein>
<dbReference type="InterPro" id="IPR035986">
    <property type="entry name" value="PKD_dom_sf"/>
</dbReference>
<comment type="caution">
    <text evidence="1">The sequence shown here is derived from an EMBL/GenBank/DDBJ whole genome shotgun (WGS) entry which is preliminary data.</text>
</comment>
<reference evidence="1 2" key="1">
    <citation type="submission" date="2024-04" db="EMBL/GenBank/DDBJ databases">
        <title>Human intestinal bacterial collection.</title>
        <authorList>
            <person name="Pauvert C."/>
            <person name="Hitch T.C.A."/>
            <person name="Clavel T."/>
        </authorList>
    </citation>
    <scope>NUCLEOTIDE SEQUENCE [LARGE SCALE GENOMIC DNA]</scope>
    <source>
        <strain evidence="1 2">CLA-AA-H145</strain>
    </source>
</reference>
<dbReference type="RefSeq" id="WP_215759991.1">
    <property type="nucleotide sequence ID" value="NZ_JAHKBE010000026.1"/>
</dbReference>
<organism evidence="1 2">
    <name type="scientific">Hallella faecis</name>
    <dbReference type="NCBI Taxonomy" id="2841596"/>
    <lineage>
        <taxon>Bacteria</taxon>
        <taxon>Pseudomonadati</taxon>
        <taxon>Bacteroidota</taxon>
        <taxon>Bacteroidia</taxon>
        <taxon>Bacteroidales</taxon>
        <taxon>Prevotellaceae</taxon>
        <taxon>Hallella</taxon>
    </lineage>
</organism>
<accession>A0ABV1FR69</accession>
<proteinExistence type="predicted"/>
<dbReference type="NCBIfam" id="TIGR04131">
    <property type="entry name" value="Bac_Flav_CTERM"/>
    <property type="match status" value="1"/>
</dbReference>
<dbReference type="Proteomes" id="UP001487296">
    <property type="component" value="Unassembled WGS sequence"/>
</dbReference>
<evidence type="ECO:0000313" key="2">
    <source>
        <dbReference type="Proteomes" id="UP001487296"/>
    </source>
</evidence>
<sequence length="239" mass="26876">MNAKIIISFLFSLLATGVWGQDVYPSINPMASYTDKDGETHTETSISESAPLTVTFNANAENTAGWTAHYEWRFYKDGKREAPYLIRYDEDTQITFTESGAHHVELWATFVQGTDTVAYTDDYWTSEASPLIVSISESKLEMPNAFSPNGDGINDVYKAKSGYQSLVEFHAYIFNRWGQKLYEWSDPADGWDGKYKGKDVAQGVYYVLVKAKGADGRTFNIKRDVNLLRGYTESSTANP</sequence>
<keyword evidence="2" id="KW-1185">Reference proteome</keyword>
<dbReference type="SUPFAM" id="SSF49299">
    <property type="entry name" value="PKD domain"/>
    <property type="match status" value="1"/>
</dbReference>
<dbReference type="EMBL" id="JBBNFP010000026">
    <property type="protein sequence ID" value="MEQ2486916.1"/>
    <property type="molecule type" value="Genomic_DNA"/>
</dbReference>
<name>A0ABV1FR69_9BACT</name>
<evidence type="ECO:0000313" key="1">
    <source>
        <dbReference type="EMBL" id="MEQ2486916.1"/>
    </source>
</evidence>